<evidence type="ECO:0000313" key="3">
    <source>
        <dbReference type="Proteomes" id="UP000054323"/>
    </source>
</evidence>
<dbReference type="Proteomes" id="UP000054598">
    <property type="component" value="Unassembled WGS sequence"/>
</dbReference>
<dbReference type="AlphaFoldDB" id="A0A101IR91"/>
<evidence type="ECO:0000313" key="2">
    <source>
        <dbReference type="EMBL" id="KUK99868.1"/>
    </source>
</evidence>
<evidence type="ECO:0000313" key="4">
    <source>
        <dbReference type="Proteomes" id="UP000054598"/>
    </source>
</evidence>
<dbReference type="EMBL" id="LGGD01000169">
    <property type="protein sequence ID" value="KUK61085.1"/>
    <property type="molecule type" value="Genomic_DNA"/>
</dbReference>
<accession>A0A101IR91</accession>
<comment type="caution">
    <text evidence="2">The sequence shown here is derived from an EMBL/GenBank/DDBJ whole genome shotgun (WGS) entry which is preliminary data.</text>
</comment>
<proteinExistence type="predicted"/>
<dbReference type="PATRIC" id="fig|2198.3.peg.1639"/>
<dbReference type="EMBL" id="LGHE01000220">
    <property type="protein sequence ID" value="KUK99868.1"/>
    <property type="molecule type" value="Genomic_DNA"/>
</dbReference>
<evidence type="ECO:0000313" key="1">
    <source>
        <dbReference type="EMBL" id="KUK61085.1"/>
    </source>
</evidence>
<name>A0A101IR91_9EURY</name>
<reference evidence="3 4" key="2">
    <citation type="journal article" date="2015" name="MBio">
        <title>Genome-Resolved Metagenomic Analysis Reveals Roles for Candidate Phyla and Other Microbial Community Members in Biogeochemical Transformations in Oil Reservoirs.</title>
        <authorList>
            <person name="Hu P."/>
            <person name="Tom L."/>
            <person name="Singh A."/>
            <person name="Thomas B.C."/>
            <person name="Baker B.J."/>
            <person name="Piceno Y.M."/>
            <person name="Andersen G.L."/>
            <person name="Banfield J.F."/>
        </authorList>
    </citation>
    <scope>NUCLEOTIDE SEQUENCE [LARGE SCALE GENOMIC DNA]</scope>
</reference>
<organism evidence="2 4">
    <name type="scientific">Methanoculleus marisnigri</name>
    <dbReference type="NCBI Taxonomy" id="2198"/>
    <lineage>
        <taxon>Archaea</taxon>
        <taxon>Methanobacteriati</taxon>
        <taxon>Methanobacteriota</taxon>
        <taxon>Stenosarchaea group</taxon>
        <taxon>Methanomicrobia</taxon>
        <taxon>Methanomicrobiales</taxon>
        <taxon>Methanomicrobiaceae</taxon>
        <taxon>Methanoculleus</taxon>
    </lineage>
</organism>
<gene>
    <name evidence="1" type="ORF">XD82_1313</name>
    <name evidence="2" type="ORF">XE10_1656</name>
</gene>
<dbReference type="Proteomes" id="UP000054323">
    <property type="component" value="Unassembled WGS sequence"/>
</dbReference>
<reference evidence="2" key="1">
    <citation type="journal article" date="2015" name="MBio">
        <title>Genome-resolved metagenomic analysis reveals roles for candidate phyla and other microbial community members in biogeochemical transformations in oil reservoirs.</title>
        <authorList>
            <person name="Hu P."/>
            <person name="Tom L."/>
            <person name="Singh A."/>
            <person name="Thomas B.C."/>
            <person name="Baker B.J."/>
            <person name="Piceno Y.M."/>
            <person name="Andersen G.L."/>
            <person name="Banfield J.F."/>
        </authorList>
    </citation>
    <scope>NUCLEOTIDE SEQUENCE [LARGE SCALE GENOMIC DNA]</scope>
    <source>
        <strain evidence="1">62_101</strain>
        <strain evidence="2">63_41</strain>
    </source>
</reference>
<protein>
    <submittedName>
        <fullName evidence="2">Uncharacterized protein</fullName>
    </submittedName>
</protein>
<sequence>MVLSLQARDPPDPPCPFAAQKRTPAELTWNGGLYGKRCILLARNKMNEVITGCVNPLFMGPTVRLDLTTVLEATGELQHFLDLGAARLRAEGPLSQEASETLIFGLADELEGYLRAMGSKQGSAGINDLRDWTRTWIDEQQGALAEKLLREGARETTP</sequence>